<dbReference type="EMBL" id="JAULSY010000036">
    <property type="protein sequence ID" value="KAK0670016.1"/>
    <property type="molecule type" value="Genomic_DNA"/>
</dbReference>
<keyword evidence="4" id="KW-1185">Reference proteome</keyword>
<protein>
    <submittedName>
        <fullName evidence="3">Heterokaryon incompatibility protein-domain-containing protein</fullName>
    </submittedName>
</protein>
<comment type="caution">
    <text evidence="3">The sequence shown here is derived from an EMBL/GenBank/DDBJ whole genome shotgun (WGS) entry which is preliminary data.</text>
</comment>
<name>A0AA39ZFG3_9PEZI</name>
<dbReference type="PANTHER" id="PTHR24148">
    <property type="entry name" value="ANKYRIN REPEAT DOMAIN-CONTAINING PROTEIN 39 HOMOLOG-RELATED"/>
    <property type="match status" value="1"/>
</dbReference>
<reference evidence="3" key="1">
    <citation type="submission" date="2023-06" db="EMBL/GenBank/DDBJ databases">
        <title>Genome-scale phylogeny and comparative genomics of the fungal order Sordariales.</title>
        <authorList>
            <consortium name="Lawrence Berkeley National Laboratory"/>
            <person name="Hensen N."/>
            <person name="Bonometti L."/>
            <person name="Westerberg I."/>
            <person name="Brannstrom I.O."/>
            <person name="Guillou S."/>
            <person name="Cros-Aarteil S."/>
            <person name="Calhoun S."/>
            <person name="Haridas S."/>
            <person name="Kuo A."/>
            <person name="Mondo S."/>
            <person name="Pangilinan J."/>
            <person name="Riley R."/>
            <person name="Labutti K."/>
            <person name="Andreopoulos B."/>
            <person name="Lipzen A."/>
            <person name="Chen C."/>
            <person name="Yanf M."/>
            <person name="Daum C."/>
            <person name="Ng V."/>
            <person name="Clum A."/>
            <person name="Steindorff A."/>
            <person name="Ohm R."/>
            <person name="Martin F."/>
            <person name="Silar P."/>
            <person name="Natvig D."/>
            <person name="Lalanne C."/>
            <person name="Gautier V."/>
            <person name="Ament-Velasquez S.L."/>
            <person name="Kruys A."/>
            <person name="Hutchinson M.I."/>
            <person name="Powell A.J."/>
            <person name="Barry K."/>
            <person name="Miller A.N."/>
            <person name="Grigoriev I.V."/>
            <person name="Debuchy R."/>
            <person name="Gladieux P."/>
            <person name="Thoren M.H."/>
            <person name="Johannesson H."/>
        </authorList>
    </citation>
    <scope>NUCLEOTIDE SEQUENCE</scope>
    <source>
        <strain evidence="3">CBS 307.81</strain>
    </source>
</reference>
<dbReference type="Proteomes" id="UP001174997">
    <property type="component" value="Unassembled WGS sequence"/>
</dbReference>
<proteinExistence type="predicted"/>
<organism evidence="3 4">
    <name type="scientific">Cercophora samala</name>
    <dbReference type="NCBI Taxonomy" id="330535"/>
    <lineage>
        <taxon>Eukaryota</taxon>
        <taxon>Fungi</taxon>
        <taxon>Dikarya</taxon>
        <taxon>Ascomycota</taxon>
        <taxon>Pezizomycotina</taxon>
        <taxon>Sordariomycetes</taxon>
        <taxon>Sordariomycetidae</taxon>
        <taxon>Sordariales</taxon>
        <taxon>Lasiosphaeriaceae</taxon>
        <taxon>Cercophora</taxon>
    </lineage>
</organism>
<dbReference type="PANTHER" id="PTHR24148:SF78">
    <property type="entry name" value="HETEROKARYON INCOMPATIBILITY DOMAIN-CONTAINING PROTEIN"/>
    <property type="match status" value="1"/>
</dbReference>
<evidence type="ECO:0000313" key="3">
    <source>
        <dbReference type="EMBL" id="KAK0670016.1"/>
    </source>
</evidence>
<dbReference type="Pfam" id="PF06985">
    <property type="entry name" value="HET"/>
    <property type="match status" value="1"/>
</dbReference>
<feature type="region of interest" description="Disordered" evidence="1">
    <location>
        <begin position="1"/>
        <end position="26"/>
    </location>
</feature>
<dbReference type="InterPro" id="IPR010730">
    <property type="entry name" value="HET"/>
</dbReference>
<evidence type="ECO:0000256" key="1">
    <source>
        <dbReference type="SAM" id="MobiDB-lite"/>
    </source>
</evidence>
<sequence length="646" mass="73718">MAFLPPPRIGSLRRTPQRSPETSAEMASLPPYQYQPLDLSADSIRLVRLCKGSYDEQINCELLETYVHASEGVPYEALSYTWGGLDRQAFIVVGRNWTLQVTENLYTALLNLRYLHTDRLLWIDAICIDQNNDRERGHQVGQMRKIYQNAEEVLVWLGPGRTAESQLAMKFLGEVNEQVSATDQMWSWRSRQENWRSELNYRRTMFLERLPDTTLAKYRRAFEDLLASPWFRRVWIIQEIACSKKASMLCGRKSVPSRTFAIAPEFLNSAVDDHVQAVLDVMPGFRRSQSWWSHTRTLGMLLRKFRDSEATDIRDKVFALLGMAPDAEAEITPDYEADTRNIVQQTASFLVFGKVVGTEVYEFPLWSLHNLPEKTDEMVEEALHRLMSGKILSTDVWIHVPVRIDASDLLKDWNIHGQYSMGFCQGRGERDLLKLASFVVRDVADTLGMLASTNNLAQNGARPLGSLAVYLAAKYQQWKVVKLLIGYPTAIQKTEMDSLETPGLTRAIWMATWKRHLKMIRLIKYGVDLAAKWEYEELEQADAIDLFNILIAVEGAPDTVLSEFVDTESMMSGWWHIHVREVKIMDLLVAHGAPLDRIWAFPSREHWVSNAQRIAKALSRNGVEIGPVCKALCKASAGEVVKGFDD</sequence>
<feature type="domain" description="Heterokaryon incompatibility" evidence="2">
    <location>
        <begin position="75"/>
        <end position="239"/>
    </location>
</feature>
<accession>A0AA39ZFG3</accession>
<gene>
    <name evidence="3" type="ORF">QBC41DRAFT_364320</name>
</gene>
<evidence type="ECO:0000259" key="2">
    <source>
        <dbReference type="Pfam" id="PF06985"/>
    </source>
</evidence>
<dbReference type="AlphaFoldDB" id="A0AA39ZFG3"/>
<evidence type="ECO:0000313" key="4">
    <source>
        <dbReference type="Proteomes" id="UP001174997"/>
    </source>
</evidence>
<dbReference type="InterPro" id="IPR052895">
    <property type="entry name" value="HetReg/Transcr_Mod"/>
</dbReference>